<dbReference type="Gene3D" id="1.25.10.90">
    <property type="match status" value="1"/>
</dbReference>
<accession>A0A5C1QEQ9</accession>
<keyword evidence="2" id="KW-1185">Reference proteome</keyword>
<dbReference type="AlphaFoldDB" id="A0A5C1QEQ9"/>
<reference evidence="1 2" key="1">
    <citation type="submission" date="2019-02" db="EMBL/GenBank/DDBJ databases">
        <authorList>
            <person name="Fomenkov A."/>
            <person name="Dubinina G."/>
            <person name="Grabovich M."/>
            <person name="Vincze T."/>
            <person name="Roberts R.J."/>
        </authorList>
    </citation>
    <scope>NUCLEOTIDE SEQUENCE [LARGE SCALE GENOMIC DNA]</scope>
    <source>
        <strain evidence="1 2">P</strain>
    </source>
</reference>
<dbReference type="RefSeq" id="WP_149568737.1">
    <property type="nucleotide sequence ID" value="NZ_CP035807.1"/>
</dbReference>
<dbReference type="PANTHER" id="PTHR34070:SF1">
    <property type="entry name" value="DNA ALKYLATION REPAIR PROTEIN"/>
    <property type="match status" value="1"/>
</dbReference>
<reference evidence="1 2" key="2">
    <citation type="submission" date="2019-09" db="EMBL/GenBank/DDBJ databases">
        <title>Complete Genome Sequence and Methylome Analysis of free living Spirochaetas.</title>
        <authorList>
            <person name="Leshcheva N."/>
            <person name="Mikheeva N."/>
        </authorList>
    </citation>
    <scope>NUCLEOTIDE SEQUENCE [LARGE SCALE GENOMIC DNA]</scope>
    <source>
        <strain evidence="1 2">P</strain>
    </source>
</reference>
<dbReference type="OrthoDB" id="9784740at2"/>
<proteinExistence type="predicted"/>
<gene>
    <name evidence="1" type="ORF">EW093_12500</name>
</gene>
<dbReference type="Proteomes" id="UP000323824">
    <property type="component" value="Chromosome"/>
</dbReference>
<dbReference type="SUPFAM" id="SSF48371">
    <property type="entry name" value="ARM repeat"/>
    <property type="match status" value="1"/>
</dbReference>
<dbReference type="KEGG" id="sper:EW093_12500"/>
<dbReference type="InterPro" id="IPR014825">
    <property type="entry name" value="DNA_alkylation"/>
</dbReference>
<evidence type="ECO:0000313" key="1">
    <source>
        <dbReference type="EMBL" id="QEN05499.1"/>
    </source>
</evidence>
<evidence type="ECO:0000313" key="2">
    <source>
        <dbReference type="Proteomes" id="UP000323824"/>
    </source>
</evidence>
<protein>
    <submittedName>
        <fullName evidence="1">DNA alkylation repair protein</fullName>
    </submittedName>
</protein>
<sequence length="234" mass="27899">MLQKLKNELINKANEDRKIKMLRYFKTGKGEYGEGDIFLGISNPHIRSSIKPYITTLTIDEISELLRSKEHEFRLAALIIMVERYRRKSGDRELIVDLYINSTEYVNNWDLVDCSAHYILGPWLESREKSILYEFANSGNIWKQRIAIMSTFHFIKKNREFKDTFDIADILLTHKEDLIHKAVGWMIREVGNISIIEEEKFLKNRYNKMPRTMLRYAIEKFPRDKRTEYLKGRI</sequence>
<dbReference type="PANTHER" id="PTHR34070">
    <property type="entry name" value="ARMADILLO-TYPE FOLD"/>
    <property type="match status" value="1"/>
</dbReference>
<dbReference type="Pfam" id="PF08713">
    <property type="entry name" value="DNA_alkylation"/>
    <property type="match status" value="1"/>
</dbReference>
<dbReference type="InterPro" id="IPR016024">
    <property type="entry name" value="ARM-type_fold"/>
</dbReference>
<organism evidence="1 2">
    <name type="scientific">Thiospirochaeta perfilievii</name>
    <dbReference type="NCBI Taxonomy" id="252967"/>
    <lineage>
        <taxon>Bacteria</taxon>
        <taxon>Pseudomonadati</taxon>
        <taxon>Spirochaetota</taxon>
        <taxon>Spirochaetia</taxon>
        <taxon>Spirochaetales</taxon>
        <taxon>Spirochaetaceae</taxon>
        <taxon>Thiospirochaeta</taxon>
    </lineage>
</organism>
<name>A0A5C1QEQ9_9SPIO</name>
<dbReference type="EMBL" id="CP035807">
    <property type="protein sequence ID" value="QEN05499.1"/>
    <property type="molecule type" value="Genomic_DNA"/>
</dbReference>
<dbReference type="CDD" id="cd06561">
    <property type="entry name" value="AlkD_like"/>
    <property type="match status" value="1"/>
</dbReference>